<evidence type="ECO:0000256" key="7">
    <source>
        <dbReference type="ARBA" id="ARBA00022723"/>
    </source>
</evidence>
<evidence type="ECO:0000256" key="5">
    <source>
        <dbReference type="ARBA" id="ARBA00022694"/>
    </source>
</evidence>
<dbReference type="Proteomes" id="UP001217417">
    <property type="component" value="Unassembled WGS sequence"/>
</dbReference>
<comment type="similarity">
    <text evidence="3">Belongs to the RNase Z family.</text>
</comment>
<dbReference type="RefSeq" id="XP_056040132.1">
    <property type="nucleotide sequence ID" value="XM_056191008.1"/>
</dbReference>
<keyword evidence="6" id="KW-0540">Nuclease</keyword>
<dbReference type="CDD" id="cd07718">
    <property type="entry name" value="RNaseZ_ELAC1_ELAC2-C-term-like_MBL-fold"/>
    <property type="match status" value="1"/>
</dbReference>
<sequence length="744" mass="81388">MVSVQVVAHPTTDLDSSLLRLNFSGTEFLFGRFSEGIHRALAEHGHVRLSRVRQVFLTGQTTWTQVGGLPGFLIGVSDTAGKKGLSVFGGRNAPWAIATLRGVQFRQKIVVDVHYAEKEIVNKFMTVLPVELVLGRVGGVADAVEDGLNSKIERSLRRIRSTDDPRRPSEDETFILSLPATGHSSMCYIIQPHPAPGRFNVEQAQLLGVPPGPAFGQLRKGMPYTTESGTVVTPEMVIEPPKPSAQIIVLDLPSQAYFNVANHFDWLRTFQTSDLTDPGKAPTVMHILGPDIDPFSEQYTQFMKSFPSTCNHLLSHPLYVPDTITFSRSAKLTTALSLLSTARFPLSGTTSDSQKELPRSDVKVALAIAEPLTFSNELDVLRNQLLSAVSEVAPPSLAARIVKADIIKQSSPAGIGNVECVCIGTGSGSPSTFKNVIGTIVRIPSREGYKSLLFDCGEATYYGLCRMYGAGVAAILQEIKVIFISHMHPDHHLGLLSFLNGWIQVIETGVIYVIAPASIKVWLDDWSQIYLKLTVRVQFIDSESLTGTNSLSDARIPELYTAMDLASIQTIPAIHCNPAYSVIVTTTSQFKLSYSGDTRPNKVFAAAASNSTLVIHEATLDDALLADAIRKRHSTVTEALCVAMESRAMNVLMTHISPRYPMLPDFMCIDVLQRVLTAGQTLANEDEHGEFLLREISEDDKNWCEKVKVTVAVDGMLVKLSEMGNQEGWSDLLKLVSALDIERA</sequence>
<dbReference type="AlphaFoldDB" id="A0AAD7VNT8"/>
<evidence type="ECO:0000256" key="10">
    <source>
        <dbReference type="ARBA" id="ARBA00022833"/>
    </source>
</evidence>
<dbReference type="EMBL" id="JARPMG010000013">
    <property type="protein sequence ID" value="KAJ8096682.1"/>
    <property type="molecule type" value="Genomic_DNA"/>
</dbReference>
<dbReference type="PANTHER" id="PTHR12553:SF49">
    <property type="entry name" value="ZINC PHOSPHODIESTERASE ELAC PROTEIN 2"/>
    <property type="match status" value="1"/>
</dbReference>
<evidence type="ECO:0000259" key="12">
    <source>
        <dbReference type="Pfam" id="PF13691"/>
    </source>
</evidence>
<evidence type="ECO:0000256" key="9">
    <source>
        <dbReference type="ARBA" id="ARBA00022801"/>
    </source>
</evidence>
<evidence type="ECO:0000256" key="2">
    <source>
        <dbReference type="ARBA" id="ARBA00001947"/>
    </source>
</evidence>
<evidence type="ECO:0000256" key="1">
    <source>
        <dbReference type="ARBA" id="ARBA00000402"/>
    </source>
</evidence>
<comment type="cofactor">
    <cofactor evidence="2">
        <name>Zn(2+)</name>
        <dbReference type="ChEBI" id="CHEBI:29105"/>
    </cofactor>
</comment>
<dbReference type="GO" id="GO:0042781">
    <property type="term" value="F:3'-tRNA processing endoribonuclease activity"/>
    <property type="evidence" value="ECO:0007669"/>
    <property type="project" value="UniProtKB-EC"/>
</dbReference>
<dbReference type="InterPro" id="IPR027794">
    <property type="entry name" value="tRNase_Z_dom"/>
</dbReference>
<comment type="caution">
    <text evidence="13">The sequence shown here is derived from an EMBL/GenBank/DDBJ whole genome shotgun (WGS) entry which is preliminary data.</text>
</comment>
<proteinExistence type="inferred from homology"/>
<evidence type="ECO:0000256" key="6">
    <source>
        <dbReference type="ARBA" id="ARBA00022722"/>
    </source>
</evidence>
<evidence type="ECO:0000256" key="4">
    <source>
        <dbReference type="ARBA" id="ARBA00012477"/>
    </source>
</evidence>
<dbReference type="EC" id="3.1.26.11" evidence="4"/>
<keyword evidence="5" id="KW-0819">tRNA processing</keyword>
<organism evidence="13 14">
    <name type="scientific">Lipomyces tetrasporus</name>
    <dbReference type="NCBI Taxonomy" id="54092"/>
    <lineage>
        <taxon>Eukaryota</taxon>
        <taxon>Fungi</taxon>
        <taxon>Dikarya</taxon>
        <taxon>Ascomycota</taxon>
        <taxon>Saccharomycotina</taxon>
        <taxon>Lipomycetes</taxon>
        <taxon>Lipomycetales</taxon>
        <taxon>Lipomycetaceae</taxon>
        <taxon>Lipomyces</taxon>
    </lineage>
</organism>
<dbReference type="PANTHER" id="PTHR12553">
    <property type="entry name" value="ZINC PHOSPHODIESTERASE ELAC PROTEIN 2"/>
    <property type="match status" value="1"/>
</dbReference>
<dbReference type="GO" id="GO:0046872">
    <property type="term" value="F:metal ion binding"/>
    <property type="evidence" value="ECO:0007669"/>
    <property type="project" value="UniProtKB-KW"/>
</dbReference>
<keyword evidence="8" id="KW-0255">Endonuclease</keyword>
<accession>A0AAD7VNT8</accession>
<protein>
    <recommendedName>
        <fullName evidence="4">ribonuclease Z</fullName>
        <ecNumber evidence="4">3.1.26.11</ecNumber>
    </recommendedName>
</protein>
<keyword evidence="10" id="KW-0862">Zinc</keyword>
<dbReference type="GeneID" id="80886174"/>
<keyword evidence="9" id="KW-0378">Hydrolase</keyword>
<dbReference type="Gene3D" id="3.60.15.10">
    <property type="entry name" value="Ribonuclease Z/Hydroxyacylglutathione hydrolase-like"/>
    <property type="match status" value="2"/>
</dbReference>
<dbReference type="GO" id="GO:1990180">
    <property type="term" value="P:mitochondrial tRNA 3'-end processing"/>
    <property type="evidence" value="ECO:0007669"/>
    <property type="project" value="TreeGrafter"/>
</dbReference>
<reference evidence="13" key="1">
    <citation type="submission" date="2023-03" db="EMBL/GenBank/DDBJ databases">
        <title>Near-Complete genome sequence of Lipomyces tetrasporous NRRL Y-64009, an oleaginous yeast capable of growing on lignocellulosic hydrolysates.</title>
        <authorList>
            <consortium name="Lawrence Berkeley National Laboratory"/>
            <person name="Jagtap S.S."/>
            <person name="Liu J.-J."/>
            <person name="Walukiewicz H.E."/>
            <person name="Pangilinan J."/>
            <person name="Lipzen A."/>
            <person name="Ahrendt S."/>
            <person name="Koriabine M."/>
            <person name="Cobaugh K."/>
            <person name="Salamov A."/>
            <person name="Yoshinaga Y."/>
            <person name="Ng V."/>
            <person name="Daum C."/>
            <person name="Grigoriev I.V."/>
            <person name="Slininger P.J."/>
            <person name="Dien B.S."/>
            <person name="Jin Y.-S."/>
            <person name="Rao C.V."/>
        </authorList>
    </citation>
    <scope>NUCLEOTIDE SEQUENCE</scope>
    <source>
        <strain evidence="13">NRRL Y-64009</strain>
    </source>
</reference>
<dbReference type="Pfam" id="PF13691">
    <property type="entry name" value="Lactamase_B_4"/>
    <property type="match status" value="1"/>
</dbReference>
<gene>
    <name evidence="13" type="ORF">POJ06DRAFT_42458</name>
</gene>
<dbReference type="GO" id="GO:0005739">
    <property type="term" value="C:mitochondrion"/>
    <property type="evidence" value="ECO:0007669"/>
    <property type="project" value="TreeGrafter"/>
</dbReference>
<feature type="domain" description="tRNase Z endonuclease" evidence="12">
    <location>
        <begin position="5"/>
        <end position="68"/>
    </location>
</feature>
<dbReference type="SUPFAM" id="SSF56281">
    <property type="entry name" value="Metallo-hydrolase/oxidoreductase"/>
    <property type="match status" value="2"/>
</dbReference>
<dbReference type="InterPro" id="IPR001279">
    <property type="entry name" value="Metallo-B-lactamas"/>
</dbReference>
<comment type="catalytic activity">
    <reaction evidence="1">
        <text>Endonucleolytic cleavage of RNA, removing extra 3' nucleotides from tRNA precursor, generating 3' termini of tRNAs. A 3'-hydroxy group is left at the tRNA terminus and a 5'-phosphoryl group is left at the trailer molecule.</text>
        <dbReference type="EC" id="3.1.26.11"/>
    </reaction>
</comment>
<evidence type="ECO:0000313" key="14">
    <source>
        <dbReference type="Proteomes" id="UP001217417"/>
    </source>
</evidence>
<keyword evidence="7" id="KW-0479">Metal-binding</keyword>
<evidence type="ECO:0000256" key="3">
    <source>
        <dbReference type="ARBA" id="ARBA00007823"/>
    </source>
</evidence>
<dbReference type="InterPro" id="IPR036866">
    <property type="entry name" value="RibonucZ/Hydroxyglut_hydro"/>
</dbReference>
<dbReference type="InterPro" id="IPR047151">
    <property type="entry name" value="RNZ2-like"/>
</dbReference>
<keyword evidence="14" id="KW-1185">Reference proteome</keyword>
<name>A0AAD7VNT8_9ASCO</name>
<feature type="domain" description="Metallo-beta-lactamase" evidence="11">
    <location>
        <begin position="453"/>
        <end position="656"/>
    </location>
</feature>
<dbReference type="Pfam" id="PF12706">
    <property type="entry name" value="Lactamase_B_2"/>
    <property type="match status" value="1"/>
</dbReference>
<evidence type="ECO:0000313" key="13">
    <source>
        <dbReference type="EMBL" id="KAJ8096682.1"/>
    </source>
</evidence>
<evidence type="ECO:0000259" key="11">
    <source>
        <dbReference type="Pfam" id="PF12706"/>
    </source>
</evidence>
<evidence type="ECO:0000256" key="8">
    <source>
        <dbReference type="ARBA" id="ARBA00022759"/>
    </source>
</evidence>